<keyword evidence="2" id="KW-0808">Transferase</keyword>
<feature type="region of interest" description="Disordered" evidence="1">
    <location>
        <begin position="1"/>
        <end position="27"/>
    </location>
</feature>
<protein>
    <submittedName>
        <fullName evidence="2">Putative reverse transcriptase domain-containing protein</fullName>
    </submittedName>
</protein>
<keyword evidence="2" id="KW-0548">Nucleotidyltransferase</keyword>
<organism evidence="2">
    <name type="scientific">Tanacetum cinerariifolium</name>
    <name type="common">Dalmatian daisy</name>
    <name type="synonym">Chrysanthemum cinerariifolium</name>
    <dbReference type="NCBI Taxonomy" id="118510"/>
    <lineage>
        <taxon>Eukaryota</taxon>
        <taxon>Viridiplantae</taxon>
        <taxon>Streptophyta</taxon>
        <taxon>Embryophyta</taxon>
        <taxon>Tracheophyta</taxon>
        <taxon>Spermatophyta</taxon>
        <taxon>Magnoliopsida</taxon>
        <taxon>eudicotyledons</taxon>
        <taxon>Gunneridae</taxon>
        <taxon>Pentapetalae</taxon>
        <taxon>asterids</taxon>
        <taxon>campanulids</taxon>
        <taxon>Asterales</taxon>
        <taxon>Asteraceae</taxon>
        <taxon>Asteroideae</taxon>
        <taxon>Anthemideae</taxon>
        <taxon>Anthemidinae</taxon>
        <taxon>Tanacetum</taxon>
    </lineage>
</organism>
<name>A0A699V400_TANCI</name>
<dbReference type="GO" id="GO:0003964">
    <property type="term" value="F:RNA-directed DNA polymerase activity"/>
    <property type="evidence" value="ECO:0007669"/>
    <property type="project" value="UniProtKB-KW"/>
</dbReference>
<feature type="compositionally biased region" description="Basic residues" evidence="1">
    <location>
        <begin position="1"/>
        <end position="12"/>
    </location>
</feature>
<comment type="caution">
    <text evidence="2">The sequence shown here is derived from an EMBL/GenBank/DDBJ whole genome shotgun (WGS) entry which is preliminary data.</text>
</comment>
<dbReference type="AlphaFoldDB" id="A0A699V400"/>
<evidence type="ECO:0000256" key="1">
    <source>
        <dbReference type="SAM" id="MobiDB-lite"/>
    </source>
</evidence>
<accession>A0A699V400</accession>
<reference evidence="2" key="1">
    <citation type="journal article" date="2019" name="Sci. Rep.">
        <title>Draft genome of Tanacetum cinerariifolium, the natural source of mosquito coil.</title>
        <authorList>
            <person name="Yamashiro T."/>
            <person name="Shiraishi A."/>
            <person name="Satake H."/>
            <person name="Nakayama K."/>
        </authorList>
    </citation>
    <scope>NUCLEOTIDE SEQUENCE</scope>
</reference>
<evidence type="ECO:0000313" key="2">
    <source>
        <dbReference type="EMBL" id="GFD29962.1"/>
    </source>
</evidence>
<proteinExistence type="predicted"/>
<keyword evidence="2" id="KW-0695">RNA-directed DNA polymerase</keyword>
<sequence length="89" mass="10027">RQSKCKKAGKRHLFADPENNDDDLPYGDYEVAPVYDEEPEYEEEYVSGDVGMNLVVMRSCLTPKADGDDWLKHNIFQSTSTILGKTVGV</sequence>
<dbReference type="EMBL" id="BKCJ011399580">
    <property type="protein sequence ID" value="GFD29962.1"/>
    <property type="molecule type" value="Genomic_DNA"/>
</dbReference>
<gene>
    <name evidence="2" type="ORF">Tci_901931</name>
</gene>
<feature type="non-terminal residue" evidence="2">
    <location>
        <position position="1"/>
    </location>
</feature>